<evidence type="ECO:0000313" key="2">
    <source>
        <dbReference type="EMBL" id="UJG43018.1"/>
    </source>
</evidence>
<comment type="similarity">
    <text evidence="1">Belongs to the HAD-like hydrolase superfamily.</text>
</comment>
<dbReference type="InterPro" id="IPR050155">
    <property type="entry name" value="HAD-like_hydrolase_sf"/>
</dbReference>
<dbReference type="GO" id="GO:0008967">
    <property type="term" value="F:phosphoglycolate phosphatase activity"/>
    <property type="evidence" value="ECO:0007669"/>
    <property type="project" value="TreeGrafter"/>
</dbReference>
<dbReference type="Gene3D" id="1.10.150.240">
    <property type="entry name" value="Putative phosphatase, domain 2"/>
    <property type="match status" value="1"/>
</dbReference>
<sequence>MNAFNEVDTLLFDMDGTLTDLWTRYRAPFFRAIFAVCPNLDKKKLFNVFERMLMETLTTSEGRSKVLKARIFLKSRKELGISWKDTFRITKQLISDTMAFREIVPINGVGKLLETLRSRGYNLALVTSAGDKTVEKAKEKLKILESFKVIVTRNTVKRIKPHADGLLYALKKLKKKPNQCVMIGDFPQDIKAGKIAGTKTIAILGENKKYTEEEIRKLEPDATLNSVTELLPLLLGPSECPNKGF</sequence>
<dbReference type="EMBL" id="CP084167">
    <property type="protein sequence ID" value="UJG43018.1"/>
    <property type="molecule type" value="Genomic_DNA"/>
</dbReference>
<organism evidence="2">
    <name type="scientific">Candidatus Heimdallarchaeum endolithica</name>
    <dbReference type="NCBI Taxonomy" id="2876572"/>
    <lineage>
        <taxon>Archaea</taxon>
        <taxon>Promethearchaeati</taxon>
        <taxon>Candidatus Heimdallarchaeota</taxon>
        <taxon>Candidatus Heimdallarchaeia (ex Rinke et al. 2021) (nom. nud.)</taxon>
        <taxon>Candidatus Heimdallarchaeales</taxon>
        <taxon>Candidatus Heimdallarchaeaceae</taxon>
        <taxon>Candidatus Heimdallarchaeum</taxon>
    </lineage>
</organism>
<proteinExistence type="inferred from homology"/>
<dbReference type="PANTHER" id="PTHR43434">
    <property type="entry name" value="PHOSPHOGLYCOLATE PHOSPHATASE"/>
    <property type="match status" value="1"/>
</dbReference>
<reference evidence="2" key="1">
    <citation type="journal article" date="2022" name="Nat. Microbiol.">
        <title>Unique mobile elements and scalable gene flow at the prokaryote-eukaryote boundary revealed by circularized Asgard archaea genomes.</title>
        <authorList>
            <person name="Wu F."/>
            <person name="Speth D.R."/>
            <person name="Philosof A."/>
            <person name="Cremiere A."/>
            <person name="Narayanan A."/>
            <person name="Barco R.A."/>
            <person name="Connon S.A."/>
            <person name="Amend J.P."/>
            <person name="Antoshechkin I.A."/>
            <person name="Orphan V.J."/>
        </authorList>
    </citation>
    <scope>NUCLEOTIDE SEQUENCE</scope>
    <source>
        <strain evidence="2">PR6</strain>
    </source>
</reference>
<dbReference type="InterPro" id="IPR041492">
    <property type="entry name" value="HAD_2"/>
</dbReference>
<dbReference type="SUPFAM" id="SSF56784">
    <property type="entry name" value="HAD-like"/>
    <property type="match status" value="1"/>
</dbReference>
<dbReference type="NCBIfam" id="TIGR01549">
    <property type="entry name" value="HAD-SF-IA-v1"/>
    <property type="match status" value="1"/>
</dbReference>
<evidence type="ECO:0000256" key="1">
    <source>
        <dbReference type="ARBA" id="ARBA00007958"/>
    </source>
</evidence>
<dbReference type="Proteomes" id="UP001200513">
    <property type="component" value="Chromosome"/>
</dbReference>
<gene>
    <name evidence="2" type="ORF">K9W46_11660</name>
</gene>
<name>A0A9Y1FNU4_9ARCH</name>
<dbReference type="Gene3D" id="3.40.50.1000">
    <property type="entry name" value="HAD superfamily/HAD-like"/>
    <property type="match status" value="1"/>
</dbReference>
<keyword evidence="2" id="KW-0378">Hydrolase</keyword>
<accession>A0A9Y1FNU4</accession>
<dbReference type="Pfam" id="PF13419">
    <property type="entry name" value="HAD_2"/>
    <property type="match status" value="1"/>
</dbReference>
<dbReference type="PRINTS" id="PR00413">
    <property type="entry name" value="HADHALOGNASE"/>
</dbReference>
<dbReference type="PANTHER" id="PTHR43434:SF1">
    <property type="entry name" value="PHOSPHOGLYCOLATE PHOSPHATASE"/>
    <property type="match status" value="1"/>
</dbReference>
<dbReference type="SFLD" id="SFLDG01135">
    <property type="entry name" value="C1.5.6:_HAD__Beta-PGM__Phospha"/>
    <property type="match status" value="1"/>
</dbReference>
<dbReference type="InterPro" id="IPR036412">
    <property type="entry name" value="HAD-like_sf"/>
</dbReference>
<dbReference type="InterPro" id="IPR023214">
    <property type="entry name" value="HAD_sf"/>
</dbReference>
<dbReference type="SFLD" id="SFLDG01129">
    <property type="entry name" value="C1.5:_HAD__Beta-PGM__Phosphata"/>
    <property type="match status" value="1"/>
</dbReference>
<dbReference type="InterPro" id="IPR023198">
    <property type="entry name" value="PGP-like_dom2"/>
</dbReference>
<protein>
    <submittedName>
        <fullName evidence="2">HAD family hydrolase</fullName>
    </submittedName>
</protein>
<dbReference type="AlphaFoldDB" id="A0A9Y1FNU4"/>
<dbReference type="NCBIfam" id="TIGR01509">
    <property type="entry name" value="HAD-SF-IA-v3"/>
    <property type="match status" value="1"/>
</dbReference>
<dbReference type="GO" id="GO:0006281">
    <property type="term" value="P:DNA repair"/>
    <property type="evidence" value="ECO:0007669"/>
    <property type="project" value="TreeGrafter"/>
</dbReference>
<dbReference type="InterPro" id="IPR006439">
    <property type="entry name" value="HAD-SF_hydro_IA"/>
</dbReference>
<dbReference type="SFLD" id="SFLDS00003">
    <property type="entry name" value="Haloacid_Dehalogenase"/>
    <property type="match status" value="1"/>
</dbReference>